<dbReference type="Gene3D" id="2.60.300.12">
    <property type="entry name" value="HesB-like domain"/>
    <property type="match status" value="1"/>
</dbReference>
<dbReference type="Proteomes" id="UP000023755">
    <property type="component" value="Chromosome"/>
</dbReference>
<dbReference type="GO" id="GO:0016226">
    <property type="term" value="P:iron-sulfur cluster assembly"/>
    <property type="evidence" value="ECO:0007669"/>
    <property type="project" value="TreeGrafter"/>
</dbReference>
<protein>
    <submittedName>
        <fullName evidence="2">Iron-sulfur cluster assembly accessory family protein</fullName>
    </submittedName>
</protein>
<proteinExistence type="predicted"/>
<evidence type="ECO:0000259" key="1">
    <source>
        <dbReference type="Pfam" id="PF01521"/>
    </source>
</evidence>
<name>X5HLS0_9RICK</name>
<sequence length="161" mass="17953">MNEVISMHQLLLWNQKQNATLDAEAEVNLSLARMNGATPKLSITESALKQILAITQEKECLKITIEPGGCNGFEYRFETKPSDKIPDDIKVNDPNGIHSATLAEKYYLLKGERVIVEIDSASLELIKHSQVDYVKELVGEKFVIRNPNSKSRCSCGNSFAI</sequence>
<dbReference type="EMBL" id="CP007481">
    <property type="protein sequence ID" value="AHX11375.1"/>
    <property type="molecule type" value="Genomic_DNA"/>
</dbReference>
<dbReference type="PANTHER" id="PTHR43011">
    <property type="entry name" value="IRON-SULFUR CLUSTER ASSEMBLY 2 HOMOLOG, MITOCHONDRIAL"/>
    <property type="match status" value="1"/>
</dbReference>
<accession>X5HLS0</accession>
<evidence type="ECO:0000313" key="3">
    <source>
        <dbReference type="Proteomes" id="UP000023755"/>
    </source>
</evidence>
<evidence type="ECO:0000313" key="2">
    <source>
        <dbReference type="EMBL" id="AHX11375.1"/>
    </source>
</evidence>
<dbReference type="InterPro" id="IPR017870">
    <property type="entry name" value="FeS_cluster_insertion_CS"/>
</dbReference>
<dbReference type="HOGENOM" id="CLU_069054_5_3_5"/>
<dbReference type="InterPro" id="IPR035903">
    <property type="entry name" value="HesB-like_dom_sf"/>
</dbReference>
<dbReference type="Pfam" id="PF01521">
    <property type="entry name" value="Fe-S_biosyn"/>
    <property type="match status" value="1"/>
</dbReference>
<dbReference type="GO" id="GO:0051539">
    <property type="term" value="F:4 iron, 4 sulfur cluster binding"/>
    <property type="evidence" value="ECO:0007669"/>
    <property type="project" value="TreeGrafter"/>
</dbReference>
<dbReference type="GO" id="GO:0005506">
    <property type="term" value="F:iron ion binding"/>
    <property type="evidence" value="ECO:0007669"/>
    <property type="project" value="TreeGrafter"/>
</dbReference>
<dbReference type="KEGG" id="nhm:NHE_0430"/>
<keyword evidence="3" id="KW-1185">Reference proteome</keyword>
<gene>
    <name evidence="2" type="ORF">NHE_0430</name>
</gene>
<dbReference type="PANTHER" id="PTHR43011:SF1">
    <property type="entry name" value="IRON-SULFUR CLUSTER ASSEMBLY 2 HOMOLOG, MITOCHONDRIAL"/>
    <property type="match status" value="1"/>
</dbReference>
<organism evidence="2 3">
    <name type="scientific">Neorickettsia helminthoeca str. Oregon</name>
    <dbReference type="NCBI Taxonomy" id="1286528"/>
    <lineage>
        <taxon>Bacteria</taxon>
        <taxon>Pseudomonadati</taxon>
        <taxon>Pseudomonadota</taxon>
        <taxon>Alphaproteobacteria</taxon>
        <taxon>Rickettsiales</taxon>
        <taxon>Anaplasmataceae</taxon>
        <taxon>Neorickettsia</taxon>
    </lineage>
</organism>
<dbReference type="SUPFAM" id="SSF89360">
    <property type="entry name" value="HesB-like domain"/>
    <property type="match status" value="1"/>
</dbReference>
<feature type="domain" description="Core" evidence="1">
    <location>
        <begin position="40"/>
        <end position="157"/>
    </location>
</feature>
<dbReference type="AlphaFoldDB" id="X5HLS0"/>
<dbReference type="STRING" id="1286528.NHE_0430"/>
<dbReference type="PROSITE" id="PS01152">
    <property type="entry name" value="HESB"/>
    <property type="match status" value="1"/>
</dbReference>
<dbReference type="GO" id="GO:0051537">
    <property type="term" value="F:2 iron, 2 sulfur cluster binding"/>
    <property type="evidence" value="ECO:0007669"/>
    <property type="project" value="TreeGrafter"/>
</dbReference>
<dbReference type="InterPro" id="IPR000361">
    <property type="entry name" value="ATAP_core_dom"/>
</dbReference>
<dbReference type="RefSeq" id="WP_232215026.1">
    <property type="nucleotide sequence ID" value="NZ_CP007481.1"/>
</dbReference>
<reference evidence="2 3" key="1">
    <citation type="submission" date="2014-03" db="EMBL/GenBank/DDBJ databases">
        <title>Sequencing and Comparison of Genomes and Transcriptome Profiles of Human Ehrlichiosis Agents.</title>
        <authorList>
            <person name="Lin M."/>
            <person name="Daugherty S.C."/>
            <person name="Nagaraj S."/>
            <person name="Cheng Z."/>
            <person name="Xiong Q."/>
            <person name="Lin F.-Y."/>
            <person name="Sengamalay N."/>
            <person name="Ott S."/>
            <person name="Godinez A."/>
            <person name="Tallon L.J."/>
            <person name="Sadzewicz L."/>
            <person name="Fraser C.M."/>
            <person name="Dunning Hotopp J.C."/>
            <person name="Rikihisa Y."/>
        </authorList>
    </citation>
    <scope>NUCLEOTIDE SEQUENCE [LARGE SCALE GENOMIC DNA]</scope>
    <source>
        <strain evidence="2 3">Oregon</strain>
    </source>
</reference>